<evidence type="ECO:0000313" key="3">
    <source>
        <dbReference type="Proteomes" id="UP000321204"/>
    </source>
</evidence>
<reference evidence="2 3" key="1">
    <citation type="journal article" date="2015" name="Int. J. Syst. Evol. Microbiol.">
        <title>Flavisolibacter ginsenosidimutans sp. nov., with ginsenoside-converting activity isolated from soil used for cultivating ginseng.</title>
        <authorList>
            <person name="Zhao Y."/>
            <person name="Liu Q."/>
            <person name="Kang M.S."/>
            <person name="Jin F."/>
            <person name="Yu H."/>
            <person name="Im W.T."/>
        </authorList>
    </citation>
    <scope>NUCLEOTIDE SEQUENCE [LARGE SCALE GENOMIC DNA]</scope>
    <source>
        <strain evidence="2 3">Gsoil 636</strain>
    </source>
</reference>
<dbReference type="SUPFAM" id="SSF47413">
    <property type="entry name" value="lambda repressor-like DNA-binding domains"/>
    <property type="match status" value="1"/>
</dbReference>
<evidence type="ECO:0000259" key="1">
    <source>
        <dbReference type="PROSITE" id="PS50943"/>
    </source>
</evidence>
<accession>A0A5B8UJH6</accession>
<dbReference type="EMBL" id="CP042433">
    <property type="protein sequence ID" value="QEC56703.1"/>
    <property type="molecule type" value="Genomic_DNA"/>
</dbReference>
<evidence type="ECO:0000313" key="2">
    <source>
        <dbReference type="EMBL" id="QEC56703.1"/>
    </source>
</evidence>
<dbReference type="Proteomes" id="UP000321204">
    <property type="component" value="Chromosome"/>
</dbReference>
<dbReference type="AlphaFoldDB" id="A0A5B8UJH6"/>
<dbReference type="Pfam" id="PF01381">
    <property type="entry name" value="HTH_3"/>
    <property type="match status" value="1"/>
</dbReference>
<dbReference type="SMART" id="SM00530">
    <property type="entry name" value="HTH_XRE"/>
    <property type="match status" value="1"/>
</dbReference>
<dbReference type="OrthoDB" id="680449at2"/>
<feature type="domain" description="HTH cro/C1-type" evidence="1">
    <location>
        <begin position="42"/>
        <end position="96"/>
    </location>
</feature>
<dbReference type="GO" id="GO:0003677">
    <property type="term" value="F:DNA binding"/>
    <property type="evidence" value="ECO:0007669"/>
    <property type="project" value="InterPro"/>
</dbReference>
<gene>
    <name evidence="2" type="ORF">FSB75_12610</name>
</gene>
<dbReference type="KEGG" id="fgg:FSB75_12610"/>
<protein>
    <submittedName>
        <fullName evidence="2">Helix-turn-helix transcriptional regulator</fullName>
    </submittedName>
</protein>
<dbReference type="PROSITE" id="PS50943">
    <property type="entry name" value="HTH_CROC1"/>
    <property type="match status" value="1"/>
</dbReference>
<name>A0A5B8UJH6_9BACT</name>
<organism evidence="2 3">
    <name type="scientific">Flavisolibacter ginsenosidimutans</name>
    <dbReference type="NCBI Taxonomy" id="661481"/>
    <lineage>
        <taxon>Bacteria</taxon>
        <taxon>Pseudomonadati</taxon>
        <taxon>Bacteroidota</taxon>
        <taxon>Chitinophagia</taxon>
        <taxon>Chitinophagales</taxon>
        <taxon>Chitinophagaceae</taxon>
        <taxon>Flavisolibacter</taxon>
    </lineage>
</organism>
<proteinExistence type="predicted"/>
<dbReference type="InterPro" id="IPR001387">
    <property type="entry name" value="Cro/C1-type_HTH"/>
</dbReference>
<sequence>MTMDLTKRLQALSSDKPSGWLQKAEERKQNRNWQKRSAAIALRVLRELRYQGLTQRDLAEKMGVAAQQVNKIVKGQENMTLDTLVKLETALGIQLLHDGKPQPMAVLGFRSLPVAEKISRGFATYHHGSYMASTCVLGGGFSLDIDITAAFENANEKQLHTQYPVPGKEKWLRRHTEFS</sequence>
<dbReference type="InterPro" id="IPR010982">
    <property type="entry name" value="Lambda_DNA-bd_dom_sf"/>
</dbReference>
<keyword evidence="3" id="KW-1185">Reference proteome</keyword>
<dbReference type="Gene3D" id="1.10.260.40">
    <property type="entry name" value="lambda repressor-like DNA-binding domains"/>
    <property type="match status" value="1"/>
</dbReference>
<dbReference type="RefSeq" id="WP_146787968.1">
    <property type="nucleotide sequence ID" value="NZ_BAABIO010000003.1"/>
</dbReference>
<dbReference type="CDD" id="cd00093">
    <property type="entry name" value="HTH_XRE"/>
    <property type="match status" value="1"/>
</dbReference>